<evidence type="ECO:0000313" key="2">
    <source>
        <dbReference type="EMBL" id="ELR21562.1"/>
    </source>
</evidence>
<reference evidence="2 3" key="1">
    <citation type="journal article" date="2013" name="Genome Biol.">
        <title>Genome of Acanthamoeba castellanii highlights extensive lateral gene transfer and early evolution of tyrosine kinase signaling.</title>
        <authorList>
            <person name="Clarke M."/>
            <person name="Lohan A.J."/>
            <person name="Liu B."/>
            <person name="Lagkouvardos I."/>
            <person name="Roy S."/>
            <person name="Zafar N."/>
            <person name="Bertelli C."/>
            <person name="Schilde C."/>
            <person name="Kianianmomeni A."/>
            <person name="Burglin T.R."/>
            <person name="Frech C."/>
            <person name="Turcotte B."/>
            <person name="Kopec K.O."/>
            <person name="Synnott J.M."/>
            <person name="Choo C."/>
            <person name="Paponov I."/>
            <person name="Finkler A."/>
            <person name="Soon Heng Tan C."/>
            <person name="Hutchins A.P."/>
            <person name="Weinmeier T."/>
            <person name="Rattei T."/>
            <person name="Chu J.S."/>
            <person name="Gimenez G."/>
            <person name="Irimia M."/>
            <person name="Rigden D.J."/>
            <person name="Fitzpatrick D.A."/>
            <person name="Lorenzo-Morales J."/>
            <person name="Bateman A."/>
            <person name="Chiu C.H."/>
            <person name="Tang P."/>
            <person name="Hegemann P."/>
            <person name="Fromm H."/>
            <person name="Raoult D."/>
            <person name="Greub G."/>
            <person name="Miranda-Saavedra D."/>
            <person name="Chen N."/>
            <person name="Nash P."/>
            <person name="Ginger M.L."/>
            <person name="Horn M."/>
            <person name="Schaap P."/>
            <person name="Caler L."/>
            <person name="Loftus B."/>
        </authorList>
    </citation>
    <scope>NUCLEOTIDE SEQUENCE [LARGE SCALE GENOMIC DNA]</scope>
    <source>
        <strain evidence="2 3">Neff</strain>
    </source>
</reference>
<gene>
    <name evidence="2" type="ORF">ACA1_227120</name>
</gene>
<evidence type="ECO:0000256" key="1">
    <source>
        <dbReference type="SAM" id="MobiDB-lite"/>
    </source>
</evidence>
<evidence type="ECO:0000313" key="3">
    <source>
        <dbReference type="Proteomes" id="UP000011083"/>
    </source>
</evidence>
<dbReference type="EMBL" id="KB007901">
    <property type="protein sequence ID" value="ELR21562.1"/>
    <property type="molecule type" value="Genomic_DNA"/>
</dbReference>
<keyword evidence="3" id="KW-1185">Reference proteome</keyword>
<dbReference type="Proteomes" id="UP000011083">
    <property type="component" value="Unassembled WGS sequence"/>
</dbReference>
<feature type="compositionally biased region" description="Polar residues" evidence="1">
    <location>
        <begin position="73"/>
        <end position="83"/>
    </location>
</feature>
<dbReference type="GeneID" id="14922464"/>
<feature type="region of interest" description="Disordered" evidence="1">
    <location>
        <begin position="54"/>
        <end position="103"/>
    </location>
</feature>
<name>L8H8L6_ACACF</name>
<organism evidence="2 3">
    <name type="scientific">Acanthamoeba castellanii (strain ATCC 30010 / Neff)</name>
    <dbReference type="NCBI Taxonomy" id="1257118"/>
    <lineage>
        <taxon>Eukaryota</taxon>
        <taxon>Amoebozoa</taxon>
        <taxon>Discosea</taxon>
        <taxon>Longamoebia</taxon>
        <taxon>Centramoebida</taxon>
        <taxon>Acanthamoebidae</taxon>
        <taxon>Acanthamoeba</taxon>
    </lineage>
</organism>
<sequence length="103" mass="11403">MGALGYIPHALKDSLAYFRIKNKAALIRKITLRIAQGAHAIWIKRCQELIKNAAQAPPPYSRPTSPHPPPDITATNTSTSNLPQYPGLRMHYPPYPSPLFTAT</sequence>
<dbReference type="RefSeq" id="XP_004346507.1">
    <property type="nucleotide sequence ID" value="XM_004346457.1"/>
</dbReference>
<dbReference type="VEuPathDB" id="AmoebaDB:ACA1_227120"/>
<dbReference type="KEGG" id="acan:ACA1_227120"/>
<dbReference type="AlphaFoldDB" id="L8H8L6"/>
<feature type="compositionally biased region" description="Pro residues" evidence="1">
    <location>
        <begin position="56"/>
        <end position="71"/>
    </location>
</feature>
<protein>
    <submittedName>
        <fullName evidence="2">Uncharacterized protein</fullName>
    </submittedName>
</protein>
<proteinExistence type="predicted"/>
<accession>L8H8L6</accession>